<dbReference type="Proteomes" id="UP000663836">
    <property type="component" value="Unassembled WGS sequence"/>
</dbReference>
<proteinExistence type="predicted"/>
<evidence type="ECO:0000313" key="1">
    <source>
        <dbReference type="EMBL" id="CAF3849020.1"/>
    </source>
</evidence>
<reference evidence="1" key="1">
    <citation type="submission" date="2021-02" db="EMBL/GenBank/DDBJ databases">
        <authorList>
            <person name="Nowell W R."/>
        </authorList>
    </citation>
    <scope>NUCLEOTIDE SEQUENCE</scope>
</reference>
<sequence length="241" mass="26941">MKIADQIAKRTPGITLKPIQLVSSDTQREHRINVCRNQESLLSSSSSSTFLSPPTTLSFLSNCHSTFVTPQPNLVQRADETMEERARRILGPCIAIHENDPPISALQVPNFEKDKKQLIDNMKSCLKTIEMSQQAANHLCQLHKRGIDCREALNFFFKVHSTTFYMKATTSAQIEAAFSAGLRLSWSDVADIINVLKADIHHQQLFMTQVASANYISTKIDSTTSIAMSSKLAYQLAKLSR</sequence>
<protein>
    <submittedName>
        <fullName evidence="1">Uncharacterized protein</fullName>
    </submittedName>
</protein>
<dbReference type="EMBL" id="CAJOBD010002021">
    <property type="protein sequence ID" value="CAF3849020.1"/>
    <property type="molecule type" value="Genomic_DNA"/>
</dbReference>
<gene>
    <name evidence="1" type="ORF">JBS370_LOCUS18132</name>
</gene>
<comment type="caution">
    <text evidence="1">The sequence shown here is derived from an EMBL/GenBank/DDBJ whole genome shotgun (WGS) entry which is preliminary data.</text>
</comment>
<evidence type="ECO:0000313" key="2">
    <source>
        <dbReference type="Proteomes" id="UP000663836"/>
    </source>
</evidence>
<organism evidence="1 2">
    <name type="scientific">Rotaria sordida</name>
    <dbReference type="NCBI Taxonomy" id="392033"/>
    <lineage>
        <taxon>Eukaryota</taxon>
        <taxon>Metazoa</taxon>
        <taxon>Spiralia</taxon>
        <taxon>Gnathifera</taxon>
        <taxon>Rotifera</taxon>
        <taxon>Eurotatoria</taxon>
        <taxon>Bdelloidea</taxon>
        <taxon>Philodinida</taxon>
        <taxon>Philodinidae</taxon>
        <taxon>Rotaria</taxon>
    </lineage>
</organism>
<name>A0A819EG44_9BILA</name>
<dbReference type="AlphaFoldDB" id="A0A819EG44"/>
<accession>A0A819EG44</accession>